<dbReference type="Pfam" id="PF00990">
    <property type="entry name" value="GGDEF"/>
    <property type="match status" value="1"/>
</dbReference>
<protein>
    <recommendedName>
        <fullName evidence="1">diguanylate cyclase</fullName>
        <ecNumber evidence="1">2.7.7.65</ecNumber>
    </recommendedName>
</protein>
<accession>A0A445MQW8</accession>
<dbReference type="Gene3D" id="1.10.3210.10">
    <property type="entry name" value="Hypothetical protein af1432"/>
    <property type="match status" value="1"/>
</dbReference>
<dbReference type="CDD" id="cd01949">
    <property type="entry name" value="GGDEF"/>
    <property type="match status" value="1"/>
</dbReference>
<feature type="domain" description="GGDEF" evidence="4">
    <location>
        <begin position="367"/>
        <end position="502"/>
    </location>
</feature>
<dbReference type="SMART" id="SM00267">
    <property type="entry name" value="GGDEF"/>
    <property type="match status" value="1"/>
</dbReference>
<dbReference type="AlphaFoldDB" id="A0A445MQW8"/>
<dbReference type="Pfam" id="PF08668">
    <property type="entry name" value="HDOD"/>
    <property type="match status" value="1"/>
</dbReference>
<evidence type="ECO:0000313" key="6">
    <source>
        <dbReference type="EMBL" id="SPD71867.1"/>
    </source>
</evidence>
<evidence type="ECO:0000259" key="5">
    <source>
        <dbReference type="PROSITE" id="PS51833"/>
    </source>
</evidence>
<dbReference type="Gene3D" id="3.30.70.270">
    <property type="match status" value="1"/>
</dbReference>
<evidence type="ECO:0000256" key="2">
    <source>
        <dbReference type="ARBA" id="ARBA00034247"/>
    </source>
</evidence>
<dbReference type="EC" id="2.7.7.65" evidence="1"/>
<reference evidence="6" key="1">
    <citation type="submission" date="2018-01" db="EMBL/GenBank/DDBJ databases">
        <authorList>
            <person name="Regsiter A."/>
            <person name="William W."/>
        </authorList>
    </citation>
    <scope>NUCLEOTIDE SEQUENCE</scope>
    <source>
        <strain evidence="6">TRIP AH-1</strain>
    </source>
</reference>
<feature type="domain" description="HDOD" evidence="5">
    <location>
        <begin position="14"/>
        <end position="208"/>
    </location>
</feature>
<dbReference type="InterPro" id="IPR000160">
    <property type="entry name" value="GGDEF_dom"/>
</dbReference>
<sequence length="502" mass="55572">MSALSKLLNKDIKVPSPPSIAMNLLKAVKNDASTYKEIAGIISSDPALTAKTLKIANSPFYGLSRKIDSIERAISVLGVTALKNIALSFTISQGFSGRSSARFDFNYFWKRAITAAIGAELTAAMIGKRSDDTFVTGLLQDIGILILYYCLAHEYAAVIAEKKTTGLPISQLEKEMFGFDHQELGSEILKEWGLPETISIPIYYHHHEKNIPEQWESQSQVLFLSNKISSLYHGAYSSKNIRTIRPILQTRYGVSQEDCDNLIDAVANKAAGVISLFEVEAGELKPFSEILQEANEELGKLNLSYEQLLIEYKEAKQRAEHLANDLKEANDKLRELSIKDGLTGLYNHRHFQDLFDTELHRSKRYKTPLTLMMIDLDHFKGINDAFGHPVGDKVLQSIAKEMMECVRATDIVARYGGEEFAIIMPGTGSKNAAITGERLRKAIEKMEIAAGGLIIKTTVSIGVATYTPEEKECVKSLILNAADKALYSSKKAGRNKLSIASI</sequence>
<gene>
    <name evidence="6" type="ORF">PITCH_A1070041</name>
</gene>
<proteinExistence type="predicted"/>
<dbReference type="PANTHER" id="PTHR45138">
    <property type="entry name" value="REGULATORY COMPONENTS OF SENSORY TRANSDUCTION SYSTEM"/>
    <property type="match status" value="1"/>
</dbReference>
<dbReference type="InterPro" id="IPR043128">
    <property type="entry name" value="Rev_trsase/Diguanyl_cyclase"/>
</dbReference>
<dbReference type="SUPFAM" id="SSF109604">
    <property type="entry name" value="HD-domain/PDEase-like"/>
    <property type="match status" value="1"/>
</dbReference>
<dbReference type="PROSITE" id="PS50887">
    <property type="entry name" value="GGDEF"/>
    <property type="match status" value="1"/>
</dbReference>
<name>A0A445MQW8_9BACT</name>
<dbReference type="PANTHER" id="PTHR45138:SF9">
    <property type="entry name" value="DIGUANYLATE CYCLASE DGCM-RELATED"/>
    <property type="match status" value="1"/>
</dbReference>
<dbReference type="PROSITE" id="PS51833">
    <property type="entry name" value="HDOD"/>
    <property type="match status" value="1"/>
</dbReference>
<comment type="catalytic activity">
    <reaction evidence="2">
        <text>2 GTP = 3',3'-c-di-GMP + 2 diphosphate</text>
        <dbReference type="Rhea" id="RHEA:24898"/>
        <dbReference type="ChEBI" id="CHEBI:33019"/>
        <dbReference type="ChEBI" id="CHEBI:37565"/>
        <dbReference type="ChEBI" id="CHEBI:58805"/>
        <dbReference type="EC" id="2.7.7.65"/>
    </reaction>
</comment>
<dbReference type="SUPFAM" id="SSF55073">
    <property type="entry name" value="Nucleotide cyclase"/>
    <property type="match status" value="1"/>
</dbReference>
<evidence type="ECO:0000256" key="1">
    <source>
        <dbReference type="ARBA" id="ARBA00012528"/>
    </source>
</evidence>
<evidence type="ECO:0000256" key="3">
    <source>
        <dbReference type="SAM" id="Coils"/>
    </source>
</evidence>
<dbReference type="EMBL" id="OJIN01000010">
    <property type="protein sequence ID" value="SPD71867.1"/>
    <property type="molecule type" value="Genomic_DNA"/>
</dbReference>
<dbReference type="InterPro" id="IPR050469">
    <property type="entry name" value="Diguanylate_Cyclase"/>
</dbReference>
<dbReference type="GO" id="GO:0052621">
    <property type="term" value="F:diguanylate cyclase activity"/>
    <property type="evidence" value="ECO:0007669"/>
    <property type="project" value="UniProtKB-EC"/>
</dbReference>
<feature type="coiled-coil region" evidence="3">
    <location>
        <begin position="291"/>
        <end position="339"/>
    </location>
</feature>
<dbReference type="NCBIfam" id="TIGR00254">
    <property type="entry name" value="GGDEF"/>
    <property type="match status" value="1"/>
</dbReference>
<evidence type="ECO:0000259" key="4">
    <source>
        <dbReference type="PROSITE" id="PS50887"/>
    </source>
</evidence>
<keyword evidence="3" id="KW-0175">Coiled coil</keyword>
<organism evidence="6">
    <name type="scientific">uncultured Desulfobacterium sp</name>
    <dbReference type="NCBI Taxonomy" id="201089"/>
    <lineage>
        <taxon>Bacteria</taxon>
        <taxon>Pseudomonadati</taxon>
        <taxon>Thermodesulfobacteriota</taxon>
        <taxon>Desulfobacteria</taxon>
        <taxon>Desulfobacterales</taxon>
        <taxon>Desulfobacteriaceae</taxon>
        <taxon>Desulfobacterium</taxon>
        <taxon>environmental samples</taxon>
    </lineage>
</organism>
<dbReference type="InterPro" id="IPR029787">
    <property type="entry name" value="Nucleotide_cyclase"/>
</dbReference>
<dbReference type="FunFam" id="3.30.70.270:FF:000001">
    <property type="entry name" value="Diguanylate cyclase domain protein"/>
    <property type="match status" value="1"/>
</dbReference>
<dbReference type="InterPro" id="IPR013976">
    <property type="entry name" value="HDOD"/>
</dbReference>